<protein>
    <recommendedName>
        <fullName evidence="5">Dynactin subunit 1</fullName>
    </recommendedName>
</protein>
<evidence type="ECO:0000313" key="18">
    <source>
        <dbReference type="Proteomes" id="UP000324629"/>
    </source>
</evidence>
<evidence type="ECO:0000256" key="8">
    <source>
        <dbReference type="ARBA" id="ARBA00022701"/>
    </source>
</evidence>
<gene>
    <name evidence="17" type="ORF">DEA37_0009211</name>
</gene>
<keyword evidence="8" id="KW-0493">Microtubule</keyword>
<dbReference type="GO" id="GO:0005814">
    <property type="term" value="C:centriole"/>
    <property type="evidence" value="ECO:0007669"/>
    <property type="project" value="UniProtKB-SubCell"/>
</dbReference>
<dbReference type="SMART" id="SM01052">
    <property type="entry name" value="CAP_GLY"/>
    <property type="match status" value="1"/>
</dbReference>
<keyword evidence="7" id="KW-0132">Cell division</keyword>
<dbReference type="Pfam" id="PF01302">
    <property type="entry name" value="CAP_GLY"/>
    <property type="match status" value="1"/>
</dbReference>
<evidence type="ECO:0000313" key="17">
    <source>
        <dbReference type="EMBL" id="KAA3674057.1"/>
    </source>
</evidence>
<evidence type="ECO:0000256" key="5">
    <source>
        <dbReference type="ARBA" id="ARBA00016574"/>
    </source>
</evidence>
<organism evidence="17 18">
    <name type="scientific">Paragonimus westermani</name>
    <dbReference type="NCBI Taxonomy" id="34504"/>
    <lineage>
        <taxon>Eukaryota</taxon>
        <taxon>Metazoa</taxon>
        <taxon>Spiralia</taxon>
        <taxon>Lophotrochozoa</taxon>
        <taxon>Platyhelminthes</taxon>
        <taxon>Trematoda</taxon>
        <taxon>Digenea</taxon>
        <taxon>Plagiorchiida</taxon>
        <taxon>Troglotremata</taxon>
        <taxon>Troglotrematidae</taxon>
        <taxon>Paragonimus</taxon>
    </lineage>
</organism>
<evidence type="ECO:0000256" key="14">
    <source>
        <dbReference type="SAM" id="Coils"/>
    </source>
</evidence>
<dbReference type="InterPro" id="IPR000938">
    <property type="entry name" value="CAP-Gly_domain"/>
</dbReference>
<dbReference type="PANTHER" id="PTHR18916">
    <property type="entry name" value="DYNACTIN 1-RELATED MICROTUBULE-BINDING"/>
    <property type="match status" value="1"/>
</dbReference>
<evidence type="ECO:0000256" key="3">
    <source>
        <dbReference type="ARBA" id="ARBA00004544"/>
    </source>
</evidence>
<dbReference type="Gene3D" id="2.30.30.190">
    <property type="entry name" value="CAP Gly-rich-like domain"/>
    <property type="match status" value="1"/>
</dbReference>
<feature type="region of interest" description="Disordered" evidence="15">
    <location>
        <begin position="1168"/>
        <end position="1196"/>
    </location>
</feature>
<dbReference type="Pfam" id="PF12455">
    <property type="entry name" value="Dynactin"/>
    <property type="match status" value="2"/>
</dbReference>
<evidence type="ECO:0000256" key="2">
    <source>
        <dbReference type="ARBA" id="ARBA00004186"/>
    </source>
</evidence>
<feature type="compositionally biased region" description="Low complexity" evidence="15">
    <location>
        <begin position="197"/>
        <end position="217"/>
    </location>
</feature>
<feature type="compositionally biased region" description="Polar residues" evidence="15">
    <location>
        <begin position="1171"/>
        <end position="1181"/>
    </location>
</feature>
<keyword evidence="18" id="KW-1185">Reference proteome</keyword>
<dbReference type="SUPFAM" id="SSF74924">
    <property type="entry name" value="Cap-Gly domain"/>
    <property type="match status" value="1"/>
</dbReference>
<proteinExistence type="inferred from homology"/>
<keyword evidence="6" id="KW-0963">Cytoplasm</keyword>
<name>A0A5J4NER9_9TREM</name>
<evidence type="ECO:0000259" key="16">
    <source>
        <dbReference type="PROSITE" id="PS50245"/>
    </source>
</evidence>
<dbReference type="GO" id="GO:0051301">
    <property type="term" value="P:cell division"/>
    <property type="evidence" value="ECO:0007669"/>
    <property type="project" value="UniProtKB-KW"/>
</dbReference>
<feature type="compositionally biased region" description="Polar residues" evidence="15">
    <location>
        <begin position="145"/>
        <end position="154"/>
    </location>
</feature>
<evidence type="ECO:0000256" key="13">
    <source>
        <dbReference type="ARBA" id="ARBA00023306"/>
    </source>
</evidence>
<dbReference type="GO" id="GO:0005874">
    <property type="term" value="C:microtubule"/>
    <property type="evidence" value="ECO:0007669"/>
    <property type="project" value="UniProtKB-KW"/>
</dbReference>
<sequence>MTEFKLRVGTRVEVVGKDAIGTVAFVGATQFSTGKWIGVVLDEPKGKNNGTVQGKRYFTCDEDHGIFVRPTQLKLLGGEDDSNLMSTSMMSESSVASETGSTTSGSKVKKPTRSDSASSLKQPSPTKGDGAGSSMTASLEKIPIAQTSSGSSPAIGTEDRRRSSGIARPVTDIASSTPTEQSPGAVAPATGLKKPDAPVATTTSTTSVSQKSVTPKSNMPVQPMVKKNPLSSPVVEKPTKVTSPVSVASAPKIDAPLAPASPVVVTDIHRVSGAGDGTHSPDTELEITNLRAEIKALTDQLEALKMKREEDRTRLQELERLKIQLAQLEENRRLMREQAADLQRSLAQAKTEKAEVQEAFDRYREETADMVENMEMATLDKEMAEEKLDSVTHELELLKEQVEELTLENQILKEESEEKAGPSPDGAPSQQQLKNLEQQNERMKQVLVKLRDLANQDKQDISRLNKEITTLESEVGQLKTEKERLAEQLNQSVEQMIELKEQVDASLGADQMVSQLTQRNLELEEQLEKVTEERNDLEALCEMNDELQENSRDTERELREEIEQGRTQISQLVRHMDACRETISDYENTLSKFRDLVTDLQAQNSELRRSLADGKRQHEVQLQQQVLPHATEAMTGTPPNAGFGLVSQAQTMAKMIEGDLRRLEAEQSNAHVARLTAFLPDSFLRRGGDYDALLTVLLIDRMAAKTDLLATHPFSLKFGLHTQDDRPLMCLSKITERYPLPSCIPGQNKLPTGVGLSETIPTDQQNLSNTIVDIRLPGSAAPLPPMTKSRSEFYSFITCLVFLLRCWSALLIQYKQILSGCGVDLFVKLGSLYTEMASHEQSIDSLLELTRKDQLDENTSLEPLIGSIAYFVQLRSVHLVNEPLLDCSTRLGNFVRCVLTAADALATDATALMILTGQQLTPLEEAASDAAASVGGPVGLGITIGDEPVPSSPASTGSPGGLLGLLKEIVRFSTIMRITARRIRRRLPKDSATQPLSFNTDVAATLDKAVSLLNDVVSTLRETTRKTGKLTAHQLEDSGDLKPTVVFSECLVEAYKEIFTKNGNRGDGSSPDVCLRACLCRARELITKVTVAMDNGEYDFDGTKQPKLQEPCTLRAIAYKQSQAELEASRAKVEAKEEEVRELQMSLKARASELSEMSVRVGLAEKRLENAASSPTRQSPTLSSKDSSKDLLTEATGTRGAPRDLALWTSEIDALREIVRQLSAENSRLRGEKMLLQMKSLKPLKRPARRSASSLGDSNEGESDNKQTSGKLCSIQKVNRQLAELQRKLYVVLSYPKVVLLPQVHGKGDVTSPPVTDENSGQTLQASAKEAMRADYPQAFVNADFTCFPSSRMQTILASTSPAPSDHLVSRLIFPGATGQSMETLRIAMPSTQITALKSHLLSLS</sequence>
<feature type="compositionally biased region" description="Polar residues" evidence="15">
    <location>
        <begin position="114"/>
        <end position="125"/>
    </location>
</feature>
<dbReference type="PROSITE" id="PS50245">
    <property type="entry name" value="CAP_GLY_2"/>
    <property type="match status" value="1"/>
</dbReference>
<accession>A0A5J4NER9</accession>
<dbReference type="EMBL" id="QNGE01003428">
    <property type="protein sequence ID" value="KAA3674057.1"/>
    <property type="molecule type" value="Genomic_DNA"/>
</dbReference>
<comment type="subcellular location">
    <subcellularLocation>
        <location evidence="3">Cytoplasm</location>
        <location evidence="3">Cell cortex</location>
    </subcellularLocation>
    <subcellularLocation>
        <location evidence="1">Cytoplasm</location>
        <location evidence="1">Cytoskeleton</location>
        <location evidence="1">Microtubule organizing center</location>
        <location evidence="1">Centrosome</location>
        <location evidence="1">Centriole</location>
    </subcellularLocation>
    <subcellularLocation>
        <location evidence="2">Cytoplasm</location>
        <location evidence="2">Cytoskeleton</location>
        <location evidence="2">Spindle</location>
    </subcellularLocation>
</comment>
<comment type="similarity">
    <text evidence="4">Belongs to the dynactin 150 kDa subunit family.</text>
</comment>
<feature type="compositionally biased region" description="Low complexity" evidence="15">
    <location>
        <begin position="83"/>
        <end position="97"/>
    </location>
</feature>
<feature type="coiled-coil region" evidence="14">
    <location>
        <begin position="287"/>
        <end position="617"/>
    </location>
</feature>
<keyword evidence="10" id="KW-0243">Dynein</keyword>
<evidence type="ECO:0000256" key="15">
    <source>
        <dbReference type="SAM" id="MobiDB-lite"/>
    </source>
</evidence>
<feature type="region of interest" description="Disordered" evidence="15">
    <location>
        <begin position="1238"/>
        <end position="1269"/>
    </location>
</feature>
<keyword evidence="13" id="KW-0131">Cell cycle</keyword>
<feature type="domain" description="CAP-Gly" evidence="16">
    <location>
        <begin position="27"/>
        <end position="69"/>
    </location>
</feature>
<feature type="coiled-coil region" evidence="14">
    <location>
        <begin position="1205"/>
        <end position="1232"/>
    </location>
</feature>
<keyword evidence="9" id="KW-0498">Mitosis</keyword>
<keyword evidence="11 14" id="KW-0175">Coiled coil</keyword>
<evidence type="ECO:0000256" key="11">
    <source>
        <dbReference type="ARBA" id="ARBA00023054"/>
    </source>
</evidence>
<dbReference type="PROSITE" id="PS00845">
    <property type="entry name" value="CAP_GLY_1"/>
    <property type="match status" value="1"/>
</dbReference>
<keyword evidence="12" id="KW-0206">Cytoskeleton</keyword>
<evidence type="ECO:0000256" key="10">
    <source>
        <dbReference type="ARBA" id="ARBA00023017"/>
    </source>
</evidence>
<feature type="region of interest" description="Disordered" evidence="15">
    <location>
        <begin position="77"/>
        <end position="240"/>
    </location>
</feature>
<comment type="caution">
    <text evidence="17">The sequence shown here is derived from an EMBL/GenBank/DDBJ whole genome shotgun (WGS) entry which is preliminary data.</text>
</comment>
<evidence type="ECO:0000256" key="7">
    <source>
        <dbReference type="ARBA" id="ARBA00022618"/>
    </source>
</evidence>
<dbReference type="Proteomes" id="UP000324629">
    <property type="component" value="Unassembled WGS sequence"/>
</dbReference>
<evidence type="ECO:0000256" key="12">
    <source>
        <dbReference type="ARBA" id="ARBA00023212"/>
    </source>
</evidence>
<feature type="coiled-coil region" evidence="14">
    <location>
        <begin position="1119"/>
        <end position="1153"/>
    </location>
</feature>
<dbReference type="GO" id="GO:0030286">
    <property type="term" value="C:dynein complex"/>
    <property type="evidence" value="ECO:0007669"/>
    <property type="project" value="UniProtKB-KW"/>
</dbReference>
<dbReference type="GO" id="GO:0005819">
    <property type="term" value="C:spindle"/>
    <property type="evidence" value="ECO:0007669"/>
    <property type="project" value="UniProtKB-SubCell"/>
</dbReference>
<dbReference type="InterPro" id="IPR036859">
    <property type="entry name" value="CAP-Gly_dom_sf"/>
</dbReference>
<dbReference type="PANTHER" id="PTHR18916:SF6">
    <property type="entry name" value="DYNACTIN SUBUNIT 1"/>
    <property type="match status" value="1"/>
</dbReference>
<evidence type="ECO:0000256" key="1">
    <source>
        <dbReference type="ARBA" id="ARBA00004114"/>
    </source>
</evidence>
<evidence type="ECO:0000256" key="6">
    <source>
        <dbReference type="ARBA" id="ARBA00022490"/>
    </source>
</evidence>
<reference evidence="17 18" key="1">
    <citation type="journal article" date="2019" name="Gigascience">
        <title>Whole-genome sequence of the oriental lung fluke Paragonimus westermani.</title>
        <authorList>
            <person name="Oey H."/>
            <person name="Zakrzewski M."/>
            <person name="Narain K."/>
            <person name="Devi K.R."/>
            <person name="Agatsuma T."/>
            <person name="Nawaratna S."/>
            <person name="Gobert G.N."/>
            <person name="Jones M.K."/>
            <person name="Ragan M.A."/>
            <person name="McManus D.P."/>
            <person name="Krause L."/>
        </authorList>
    </citation>
    <scope>NUCLEOTIDE SEQUENCE [LARGE SCALE GENOMIC DNA]</scope>
    <source>
        <strain evidence="17 18">IND2009</strain>
    </source>
</reference>
<evidence type="ECO:0000256" key="9">
    <source>
        <dbReference type="ARBA" id="ARBA00022776"/>
    </source>
</evidence>
<feature type="compositionally biased region" description="Polar residues" evidence="15">
    <location>
        <begin position="173"/>
        <end position="182"/>
    </location>
</feature>
<dbReference type="InterPro" id="IPR022157">
    <property type="entry name" value="Dynactin"/>
</dbReference>
<evidence type="ECO:0000256" key="4">
    <source>
        <dbReference type="ARBA" id="ARBA00011010"/>
    </source>
</evidence>